<dbReference type="EMBL" id="CAXLJM020000019">
    <property type="protein sequence ID" value="CAL8084889.1"/>
    <property type="molecule type" value="Genomic_DNA"/>
</dbReference>
<dbReference type="Gene3D" id="3.90.550.10">
    <property type="entry name" value="Spore Coat Polysaccharide Biosynthesis Protein SpsA, Chain A"/>
    <property type="match status" value="1"/>
</dbReference>
<keyword evidence="2" id="KW-1185">Reference proteome</keyword>
<dbReference type="SUPFAM" id="SSF53448">
    <property type="entry name" value="Nucleotide-diphospho-sugar transferases"/>
    <property type="match status" value="1"/>
</dbReference>
<evidence type="ECO:0000313" key="2">
    <source>
        <dbReference type="Proteomes" id="UP001642540"/>
    </source>
</evidence>
<gene>
    <name evidence="1" type="ORF">ODALV1_LOCUS5936</name>
</gene>
<reference evidence="1 2" key="1">
    <citation type="submission" date="2024-08" db="EMBL/GenBank/DDBJ databases">
        <authorList>
            <person name="Cucini C."/>
            <person name="Frati F."/>
        </authorList>
    </citation>
    <scope>NUCLEOTIDE SEQUENCE [LARGE SCALE GENOMIC DNA]</scope>
</reference>
<dbReference type="Proteomes" id="UP001642540">
    <property type="component" value="Unassembled WGS sequence"/>
</dbReference>
<comment type="caution">
    <text evidence="1">The sequence shown here is derived from an EMBL/GenBank/DDBJ whole genome shotgun (WGS) entry which is preliminary data.</text>
</comment>
<protein>
    <submittedName>
        <fullName evidence="1">Uncharacterized protein</fullName>
    </submittedName>
</protein>
<dbReference type="InterPro" id="IPR029044">
    <property type="entry name" value="Nucleotide-diphossugar_trans"/>
</dbReference>
<name>A0ABP1Q2J0_9HEXA</name>
<organism evidence="1 2">
    <name type="scientific">Orchesella dallaii</name>
    <dbReference type="NCBI Taxonomy" id="48710"/>
    <lineage>
        <taxon>Eukaryota</taxon>
        <taxon>Metazoa</taxon>
        <taxon>Ecdysozoa</taxon>
        <taxon>Arthropoda</taxon>
        <taxon>Hexapoda</taxon>
        <taxon>Collembola</taxon>
        <taxon>Entomobryomorpha</taxon>
        <taxon>Entomobryoidea</taxon>
        <taxon>Orchesellidae</taxon>
        <taxon>Orchesellinae</taxon>
        <taxon>Orchesella</taxon>
    </lineage>
</organism>
<evidence type="ECO:0000313" key="1">
    <source>
        <dbReference type="EMBL" id="CAL8084889.1"/>
    </source>
</evidence>
<sequence length="300" mass="34005">MEGEPKSPVWLTSALTESEVPHALTLRNSLKRVLTCQKIGLVVSKKLSIELINYLNQHFDYLYSLEDEHNMAGLKEQDLLKLFPLTLKAFEMCVFMSPTMMALKNYDKIFDGCRNLRFSGYLLTEMTGMDVFVVQPSHKVFETLMKGLAEISEDVETYIRRWTEMNSCMPNSDTSNLPAQSFLQIGGENNVLLINSLDFRLDINSNASGISTESIIQQWKGLYKESVQPLLHLMQNCVVTPFDNLKFPTGATEIRKPTLDESTIDNSNGKWVIVVVFNDYSSIVIIFLLSLTVTVCLYGE</sequence>
<proteinExistence type="predicted"/>
<accession>A0ABP1Q2J0</accession>